<organism evidence="2">
    <name type="scientific">Lactobacillus helveticus</name>
    <name type="common">Lactobacillus suntoryeus</name>
    <dbReference type="NCBI Taxonomy" id="1587"/>
    <lineage>
        <taxon>Bacteria</taxon>
        <taxon>Bacillati</taxon>
        <taxon>Bacillota</taxon>
        <taxon>Bacilli</taxon>
        <taxon>Lactobacillales</taxon>
        <taxon>Lactobacillaceae</taxon>
        <taxon>Lactobacillus</taxon>
    </lineage>
</organism>
<dbReference type="AlphaFoldDB" id="A0A2X0RQV1"/>
<protein>
    <submittedName>
        <fullName evidence="2">Uncharacterized protein</fullName>
    </submittedName>
</protein>
<name>A0A2X0RQV1_LACHE</name>
<dbReference type="SUPFAM" id="SSF81901">
    <property type="entry name" value="HCP-like"/>
    <property type="match status" value="1"/>
</dbReference>
<gene>
    <name evidence="2" type="ORF">BDKNPLJD_00233</name>
    <name evidence="1" type="ORF">LHEJCM1062_00160</name>
</gene>
<dbReference type="EMBL" id="BLYV01000004">
    <property type="protein sequence ID" value="GFP12144.1"/>
    <property type="molecule type" value="Genomic_DNA"/>
</dbReference>
<evidence type="ECO:0000313" key="1">
    <source>
        <dbReference type="EMBL" id="GFP12144.1"/>
    </source>
</evidence>
<evidence type="ECO:0000313" key="2">
    <source>
        <dbReference type="EMBL" id="SPB22019.1"/>
    </source>
</evidence>
<accession>A0A2X0RQV1</accession>
<sequence length="97" mass="11673">MPKDDNLAFKYYSQANSIARNSESRDDDIKADIYYRIALCLYIGRVVDQDDLLALRYVNEAEYYSYCDRFENKFMWQSTAKRIEKLRDEILENLQSY</sequence>
<dbReference type="Proteomes" id="UP000630086">
    <property type="component" value="Unassembled WGS sequence"/>
</dbReference>
<reference evidence="1" key="2">
    <citation type="submission" date="2020-07" db="EMBL/GenBank/DDBJ databases">
        <title>Draft genome sequence of Lactobacillus helveticus strain JCM 1062.</title>
        <authorList>
            <person name="Endo A."/>
            <person name="Maeno S."/>
            <person name="Kido Y."/>
        </authorList>
    </citation>
    <scope>NUCLEOTIDE SEQUENCE</scope>
    <source>
        <strain evidence="1">JCM 1062</strain>
    </source>
</reference>
<proteinExistence type="predicted"/>
<reference evidence="2" key="1">
    <citation type="submission" date="2018-01" db="EMBL/GenBank/DDBJ databases">
        <authorList>
            <person name="Gaut B.S."/>
            <person name="Morton B.R."/>
            <person name="Clegg M.T."/>
            <person name="Duvall M.R."/>
        </authorList>
    </citation>
    <scope>NUCLEOTIDE SEQUENCE</scope>
    <source>
        <strain evidence="2">Lactobacillus helveticus</strain>
    </source>
</reference>
<dbReference type="EMBL" id="OGTV01000007">
    <property type="protein sequence ID" value="SPB22019.1"/>
    <property type="molecule type" value="Genomic_DNA"/>
</dbReference>